<organism evidence="3 4">
    <name type="scientific">Leptospira saintgironsiae</name>
    <dbReference type="NCBI Taxonomy" id="2023183"/>
    <lineage>
        <taxon>Bacteria</taxon>
        <taxon>Pseudomonadati</taxon>
        <taxon>Spirochaetota</taxon>
        <taxon>Spirochaetia</taxon>
        <taxon>Leptospirales</taxon>
        <taxon>Leptospiraceae</taxon>
        <taxon>Leptospira</taxon>
    </lineage>
</organism>
<dbReference type="SMART" id="SM00306">
    <property type="entry name" value="HintN"/>
    <property type="match status" value="1"/>
</dbReference>
<dbReference type="NCBIfam" id="TIGR01443">
    <property type="entry name" value="intein_Cterm"/>
    <property type="match status" value="1"/>
</dbReference>
<dbReference type="PROSITE" id="PS50817">
    <property type="entry name" value="INTEIN_N_TER"/>
    <property type="match status" value="1"/>
</dbReference>
<evidence type="ECO:0000259" key="1">
    <source>
        <dbReference type="SMART" id="SM00305"/>
    </source>
</evidence>
<evidence type="ECO:0000313" key="4">
    <source>
        <dbReference type="Proteomes" id="UP000231926"/>
    </source>
</evidence>
<proteinExistence type="predicted"/>
<evidence type="ECO:0000313" key="3">
    <source>
        <dbReference type="EMBL" id="PJZ47603.1"/>
    </source>
</evidence>
<gene>
    <name evidence="3" type="ORF">CH362_18380</name>
</gene>
<reference evidence="3 4" key="1">
    <citation type="submission" date="2017-07" db="EMBL/GenBank/DDBJ databases">
        <title>Leptospira spp. isolated from tropical soils.</title>
        <authorList>
            <person name="Thibeaux R."/>
            <person name="Iraola G."/>
            <person name="Ferres I."/>
            <person name="Bierque E."/>
            <person name="Girault D."/>
            <person name="Soupe-Gilbert M.-E."/>
            <person name="Picardeau M."/>
            <person name="Goarant C."/>
        </authorList>
    </citation>
    <scope>NUCLEOTIDE SEQUENCE [LARGE SCALE GENOMIC DNA]</scope>
    <source>
        <strain evidence="3 4">FH4-C-A2</strain>
    </source>
</reference>
<accession>A0A2M9Y823</accession>
<dbReference type="Pfam" id="PF07591">
    <property type="entry name" value="PT-HINT"/>
    <property type="match status" value="1"/>
</dbReference>
<dbReference type="EMBL" id="NPDR01000014">
    <property type="protein sequence ID" value="PJZ47603.1"/>
    <property type="molecule type" value="Genomic_DNA"/>
</dbReference>
<dbReference type="GO" id="GO:0016539">
    <property type="term" value="P:intein-mediated protein splicing"/>
    <property type="evidence" value="ECO:0007669"/>
    <property type="project" value="InterPro"/>
</dbReference>
<evidence type="ECO:0000259" key="2">
    <source>
        <dbReference type="SMART" id="SM00306"/>
    </source>
</evidence>
<dbReference type="Proteomes" id="UP000231926">
    <property type="component" value="Unassembled WGS sequence"/>
</dbReference>
<comment type="caution">
    <text evidence="3">The sequence shown here is derived from an EMBL/GenBank/DDBJ whole genome shotgun (WGS) entry which is preliminary data.</text>
</comment>
<feature type="domain" description="Hint" evidence="1">
    <location>
        <begin position="169"/>
        <end position="214"/>
    </location>
</feature>
<name>A0A2M9Y823_9LEPT</name>
<dbReference type="InterPro" id="IPR006141">
    <property type="entry name" value="Intein_N"/>
</dbReference>
<keyword evidence="4" id="KW-1185">Reference proteome</keyword>
<dbReference type="InterPro" id="IPR030934">
    <property type="entry name" value="Intein_C"/>
</dbReference>
<dbReference type="InterPro" id="IPR036844">
    <property type="entry name" value="Hint_dom_sf"/>
</dbReference>
<dbReference type="PROSITE" id="PS50818">
    <property type="entry name" value="INTEIN_C_TER"/>
    <property type="match status" value="1"/>
</dbReference>
<feature type="domain" description="Hint" evidence="2">
    <location>
        <begin position="36"/>
        <end position="131"/>
    </location>
</feature>
<dbReference type="InterPro" id="IPR003586">
    <property type="entry name" value="Hint_dom_C"/>
</dbReference>
<dbReference type="Gene3D" id="2.170.16.10">
    <property type="entry name" value="Hedgehog/Intein (Hint) domain"/>
    <property type="match status" value="1"/>
</dbReference>
<dbReference type="CDD" id="cd00081">
    <property type="entry name" value="Hint"/>
    <property type="match status" value="1"/>
</dbReference>
<protein>
    <submittedName>
        <fullName evidence="3">Uncharacterized protein</fullName>
    </submittedName>
</protein>
<dbReference type="RefSeq" id="WP_100711776.1">
    <property type="nucleotide sequence ID" value="NZ_NPDR01000014.1"/>
</dbReference>
<dbReference type="SMART" id="SM00305">
    <property type="entry name" value="HintC"/>
    <property type="match status" value="1"/>
</dbReference>
<dbReference type="SUPFAM" id="SSF51294">
    <property type="entry name" value="Hedgehog/intein (Hint) domain"/>
    <property type="match status" value="1"/>
</dbReference>
<dbReference type="InterPro" id="IPR003587">
    <property type="entry name" value="Hint_dom_N"/>
</dbReference>
<sequence length="1325" mass="147494">MFEKIWSNIKGEAKLVFGMSDTGQIRVNEKGQLEFDTCFVAGTLIRTKEGYTAIDKLKVGDYVLSHNEKTGILSYNKITETFIHDVPAIYKITYTNGTEVETTWNHPFYIKGEGWTQAKFLNPEQRSVTASSIRNAAILREMSDRPQMSISLAALNNKATVTPWNELYEGTAGIAKIERVIRPEKVYNIEVEGDHSYFVTRTGLLVHNYEVNPKLELLPSNDVKGLTTVNKEPKYQKLTMDGRTYEKVVDGKGNVSFESKLTNGEKVVLQVTPEGMIKRTTHSPAESKLWGMIKMSPKTTTEYLNPSGEVLGHDAVVRIADRFTDSVKSGTDLAEYTKNGKSAPLDALPERRVKELTDPNNKKLTSIKVDGLAYDRVIKGNEVFFERTANGVKESISILSDGLLHKTAVRSNGEVLPEKFLKPNGREEVTPEGRERIVDAGKKGSDIAFLDNSKKASETISLKKANELNNPKSKGYDTIKVDGIAYEKTVKGNDVTYERNRANGLREILSLKQIGSEAVIEKQVVVGDKIVSTDLLKANGKDPVTPEDQIRLRDSHKDAVAATSIAGKNSDHFNSEQVNAINKGDKVKGIGKSVDILKVGEHSYYKTVDETSGKISFERVGLGGVKESISIRGEGIFERTVTNQDSSKSVEHLTLDGKAVSPERRIEIADSNKSATELNRLADKVKKESILPSGLPGQEVVFLQNGDESNRKYDSIRVGKEVYYLTKDNEGRVAYERTNKEGVKESIRVASDGFLEKTITNSDGRVESEILNLDGKKFTSEERVRIADENPRASKLEDLATIGKGKNLERRVELFPNSEIGQLRYGGSTETREGRRVYDSIKIGDKTYYSTRDPETGIFIYERTGIDGHKEQFSVTVEGLLAKSKHVEANFLGFGEKTILEYFKMSTDGSGKLISVSEGEKERITENLRLTAKYGNSDPNTGLYVSNRENFGTLNETSVKNILGVRENSGGGLVNSFLDGATNLFRGQGIMESRRNQAIKEMETSKLTEFRTGPGEKDVKSKDEFIKKSPYQNAERYKTTTERAFEAYSIRKIEENPNLSASEKSELKNALYNRLVDPKYATQHGANEGLKLQMAATVENMRETFGRKGERFTFDSKVWGTDSEAKARFEAVKSLIFGAKDAAEVGNSFGSPVCKMYAGYVQGIMNGAYEGSFAQYMTDRFRTGDVDMTKMDYGRNDKFGQWLPGGPAPVLDQGGENPGAHERGVFPSYNLNRINEDMQKLSVHSIENFITESVSVGKIREGSVVQLHVDTDRKGGANHYLTAKVVRLSDGKFGLKIYDHTDGTVKGKSLFEYYDMNKFIHRVML</sequence>
<dbReference type="OrthoDB" id="345532at2"/>